<protein>
    <submittedName>
        <fullName evidence="1">Uncharacterized protein</fullName>
    </submittedName>
</protein>
<sequence length="144" mass="15959">MVRIIRHGSYSPTWLARDTESDRHVIIMLCIADAGKRCAATILKFRPFHDRKLEVNMALAIISGLKTDDLMGACFDNGRKLMSSHVIVTGGLGSQTRNHRDCGCGNQLYGGLYARANCNHRGGRSPEPGLRLSKLHHSCRPFGR</sequence>
<evidence type="ECO:0000313" key="2">
    <source>
        <dbReference type="Proteomes" id="UP000247810"/>
    </source>
</evidence>
<evidence type="ECO:0000313" key="1">
    <source>
        <dbReference type="EMBL" id="PYH94559.1"/>
    </source>
</evidence>
<keyword evidence="2" id="KW-1185">Reference proteome</keyword>
<gene>
    <name evidence="1" type="ORF">BO71DRAFT_483716</name>
</gene>
<dbReference type="AlphaFoldDB" id="A0A319DB36"/>
<accession>A0A319DB36</accession>
<reference evidence="1 2" key="1">
    <citation type="submission" date="2018-02" db="EMBL/GenBank/DDBJ databases">
        <title>The genomes of Aspergillus section Nigri reveals drivers in fungal speciation.</title>
        <authorList>
            <consortium name="DOE Joint Genome Institute"/>
            <person name="Vesth T.C."/>
            <person name="Nybo J."/>
            <person name="Theobald S."/>
            <person name="Brandl J."/>
            <person name="Frisvad J.C."/>
            <person name="Nielsen K.F."/>
            <person name="Lyhne E.K."/>
            <person name="Kogle M.E."/>
            <person name="Kuo A."/>
            <person name="Riley R."/>
            <person name="Clum A."/>
            <person name="Nolan M."/>
            <person name="Lipzen A."/>
            <person name="Salamov A."/>
            <person name="Henrissat B."/>
            <person name="Wiebenga A."/>
            <person name="De vries R.P."/>
            <person name="Grigoriev I.V."/>
            <person name="Mortensen U.H."/>
            <person name="Andersen M.R."/>
            <person name="Baker S.E."/>
        </authorList>
    </citation>
    <scope>NUCLEOTIDE SEQUENCE [LARGE SCALE GENOMIC DNA]</scope>
    <source>
        <strain evidence="1 2">CBS 707.79</strain>
    </source>
</reference>
<name>A0A319DB36_9EURO</name>
<dbReference type="EMBL" id="KZ825869">
    <property type="protein sequence ID" value="PYH94559.1"/>
    <property type="molecule type" value="Genomic_DNA"/>
</dbReference>
<dbReference type="Proteomes" id="UP000247810">
    <property type="component" value="Unassembled WGS sequence"/>
</dbReference>
<dbReference type="VEuPathDB" id="FungiDB:BO71DRAFT_483716"/>
<proteinExistence type="predicted"/>
<organism evidence="1 2">
    <name type="scientific">Aspergillus ellipticus CBS 707.79</name>
    <dbReference type="NCBI Taxonomy" id="1448320"/>
    <lineage>
        <taxon>Eukaryota</taxon>
        <taxon>Fungi</taxon>
        <taxon>Dikarya</taxon>
        <taxon>Ascomycota</taxon>
        <taxon>Pezizomycotina</taxon>
        <taxon>Eurotiomycetes</taxon>
        <taxon>Eurotiomycetidae</taxon>
        <taxon>Eurotiales</taxon>
        <taxon>Aspergillaceae</taxon>
        <taxon>Aspergillus</taxon>
        <taxon>Aspergillus subgen. Circumdati</taxon>
    </lineage>
</organism>